<dbReference type="SMART" id="SM00939">
    <property type="entry name" value="PepX_C"/>
    <property type="match status" value="1"/>
</dbReference>
<keyword evidence="1" id="KW-0378">Hydrolase</keyword>
<reference evidence="4" key="1">
    <citation type="submission" date="2018-05" db="EMBL/GenBank/DDBJ databases">
        <authorList>
            <person name="Lanie J.A."/>
            <person name="Ng W.-L."/>
            <person name="Kazmierczak K.M."/>
            <person name="Andrzejewski T.M."/>
            <person name="Davidsen T.M."/>
            <person name="Wayne K.J."/>
            <person name="Tettelin H."/>
            <person name="Glass J.I."/>
            <person name="Rusch D."/>
            <person name="Podicherti R."/>
            <person name="Tsui H.-C.T."/>
            <person name="Winkler M.E."/>
        </authorList>
    </citation>
    <scope>NUCLEOTIDE SEQUENCE</scope>
</reference>
<feature type="region of interest" description="Disordered" evidence="2">
    <location>
        <begin position="262"/>
        <end position="281"/>
    </location>
</feature>
<dbReference type="InterPro" id="IPR008979">
    <property type="entry name" value="Galactose-bd-like_sf"/>
</dbReference>
<dbReference type="EMBL" id="UINC01072274">
    <property type="protein sequence ID" value="SVC07788.1"/>
    <property type="molecule type" value="Genomic_DNA"/>
</dbReference>
<feature type="non-terminal residue" evidence="4">
    <location>
        <position position="349"/>
    </location>
</feature>
<sequence>EWIACQNWCTGKIGTTGLSYAGWTQWAAASETPPHLSCMISTSAAGRWQQEIPYTYGVFQLYFGWWVYLVRRRITEMHGLEEHDWEAILQRLPLSSIGEFMNPTGETWQDMLDHDTLDDHWKSLRFDERYADIDIPCLHVTGWYDMEDLTGAFHHYEHMMEASPARNNQRLIVGPWSHINCRWPHSSYGGIEFGSEAAIDMDEVHLRWFDYWLKGKQNGVPDDPPVKIFEPGKNAWLHTDRWPLGDKEKLLFLRFDGKTGGLSDAPPPVDDPEQSYRYNPVDPAPTRMDIKKYPLEDIPLDQTPVESRPDVLIYSSEALLRELVLSGWPHLEIYAASSCEDTEWHVKIT</sequence>
<feature type="domain" description="Xaa-Pro dipeptidyl-peptidase C-terminal" evidence="3">
    <location>
        <begin position="206"/>
        <end position="349"/>
    </location>
</feature>
<dbReference type="InterPro" id="IPR013736">
    <property type="entry name" value="Xaa-Pro_dipept_C"/>
</dbReference>
<feature type="non-terminal residue" evidence="4">
    <location>
        <position position="1"/>
    </location>
</feature>
<dbReference type="Gene3D" id="1.10.3020.10">
    <property type="entry name" value="alpha-amino acid ester hydrolase ( Helical cap domain)"/>
    <property type="match status" value="1"/>
</dbReference>
<dbReference type="AlphaFoldDB" id="A0A382J7M3"/>
<evidence type="ECO:0000256" key="1">
    <source>
        <dbReference type="ARBA" id="ARBA00022801"/>
    </source>
</evidence>
<dbReference type="Gene3D" id="2.60.120.260">
    <property type="entry name" value="Galactose-binding domain-like"/>
    <property type="match status" value="1"/>
</dbReference>
<proteinExistence type="predicted"/>
<dbReference type="InterPro" id="IPR029058">
    <property type="entry name" value="AB_hydrolase_fold"/>
</dbReference>
<dbReference type="Gene3D" id="3.40.50.1820">
    <property type="entry name" value="alpha/beta hydrolase"/>
    <property type="match status" value="1"/>
</dbReference>
<dbReference type="SUPFAM" id="SSF53474">
    <property type="entry name" value="alpha/beta-Hydrolases"/>
    <property type="match status" value="1"/>
</dbReference>
<dbReference type="NCBIfam" id="TIGR00976">
    <property type="entry name" value="CocE_NonD"/>
    <property type="match status" value="1"/>
</dbReference>
<protein>
    <recommendedName>
        <fullName evidence="3">Xaa-Pro dipeptidyl-peptidase C-terminal domain-containing protein</fullName>
    </recommendedName>
</protein>
<dbReference type="SUPFAM" id="SSF49785">
    <property type="entry name" value="Galactose-binding domain-like"/>
    <property type="match status" value="1"/>
</dbReference>
<organism evidence="4">
    <name type="scientific">marine metagenome</name>
    <dbReference type="NCBI Taxonomy" id="408172"/>
    <lineage>
        <taxon>unclassified sequences</taxon>
        <taxon>metagenomes</taxon>
        <taxon>ecological metagenomes</taxon>
    </lineage>
</organism>
<dbReference type="GO" id="GO:0008239">
    <property type="term" value="F:dipeptidyl-peptidase activity"/>
    <property type="evidence" value="ECO:0007669"/>
    <property type="project" value="InterPro"/>
</dbReference>
<dbReference type="Pfam" id="PF02129">
    <property type="entry name" value="Peptidase_S15"/>
    <property type="match status" value="1"/>
</dbReference>
<evidence type="ECO:0000256" key="2">
    <source>
        <dbReference type="SAM" id="MobiDB-lite"/>
    </source>
</evidence>
<gene>
    <name evidence="4" type="ORF">METZ01_LOCUS260642</name>
</gene>
<name>A0A382J7M3_9ZZZZ</name>
<dbReference type="InterPro" id="IPR005674">
    <property type="entry name" value="CocE/Ser_esterase"/>
</dbReference>
<dbReference type="Pfam" id="PF08530">
    <property type="entry name" value="PepX_C"/>
    <property type="match status" value="1"/>
</dbReference>
<dbReference type="InterPro" id="IPR000383">
    <property type="entry name" value="Xaa-Pro-like_dom"/>
</dbReference>
<accession>A0A382J7M3</accession>
<evidence type="ECO:0000313" key="4">
    <source>
        <dbReference type="EMBL" id="SVC07788.1"/>
    </source>
</evidence>
<evidence type="ECO:0000259" key="3">
    <source>
        <dbReference type="SMART" id="SM00939"/>
    </source>
</evidence>